<accession>A0A0A5GI88</accession>
<evidence type="ECO:0000313" key="1">
    <source>
        <dbReference type="EMBL" id="KGX91729.1"/>
    </source>
</evidence>
<name>A0A0A5GI88_9BACI</name>
<keyword evidence="2" id="KW-1185">Reference proteome</keyword>
<organism evidence="1 2">
    <name type="scientific">Pontibacillus marinus BH030004 = DSM 16465</name>
    <dbReference type="NCBI Taxonomy" id="1385511"/>
    <lineage>
        <taxon>Bacteria</taxon>
        <taxon>Bacillati</taxon>
        <taxon>Bacillota</taxon>
        <taxon>Bacilli</taxon>
        <taxon>Bacillales</taxon>
        <taxon>Bacillaceae</taxon>
        <taxon>Pontibacillus</taxon>
    </lineage>
</organism>
<reference evidence="1 2" key="1">
    <citation type="submission" date="2013-08" db="EMBL/GenBank/DDBJ databases">
        <authorList>
            <person name="Huang J."/>
            <person name="Wang G."/>
        </authorList>
    </citation>
    <scope>NUCLEOTIDE SEQUENCE [LARGE SCALE GENOMIC DNA]</scope>
    <source>
        <strain evidence="1 2">BH030004</strain>
    </source>
</reference>
<dbReference type="AlphaFoldDB" id="A0A0A5GI88"/>
<evidence type="ECO:0000313" key="2">
    <source>
        <dbReference type="Proteomes" id="UP000030403"/>
    </source>
</evidence>
<dbReference type="STRING" id="1385511.GCA_000425225_00208"/>
<dbReference type="EMBL" id="AVPF01000001">
    <property type="protein sequence ID" value="KGX91729.1"/>
    <property type="molecule type" value="Genomic_DNA"/>
</dbReference>
<dbReference type="Proteomes" id="UP000030403">
    <property type="component" value="Unassembled WGS sequence"/>
</dbReference>
<proteinExistence type="predicted"/>
<dbReference type="RefSeq" id="WP_197063031.1">
    <property type="nucleotide sequence ID" value="NZ_AULJ01000001.1"/>
</dbReference>
<gene>
    <name evidence="1" type="ORF">N783_00230</name>
</gene>
<dbReference type="eggNOG" id="ENOG50332F4">
    <property type="taxonomic scope" value="Bacteria"/>
</dbReference>
<sequence length="241" mass="28304">MKKWLITIALCVLPLGVIAFNSKFYYPKLPFDSVSKKEVVESITQSSKDMVKVAEENGYEWFITRMEQGKARENLKEMISKKGWKFKEQMGSGYIFEKNDKRLIAETEMWTGNFVMVQVPNTWDIPAYIEKDLSVEEELKKYEDVFKQAKEAKVVEDLGNGIHELRGTDAVKFIPEQAKVTSFGKLSYGNIVIEYKLKNLEYAVTYFTYDKRVRKSIYNPETKEMFFKNSWEKKIVKRELE</sequence>
<protein>
    <submittedName>
        <fullName evidence="1">Uncharacterized protein</fullName>
    </submittedName>
</protein>
<comment type="caution">
    <text evidence="1">The sequence shown here is derived from an EMBL/GenBank/DDBJ whole genome shotgun (WGS) entry which is preliminary data.</text>
</comment>